<evidence type="ECO:0000313" key="1">
    <source>
        <dbReference type="EMBL" id="WMV43720.1"/>
    </source>
</evidence>
<name>A0AAF0UCV0_SOLVR</name>
<evidence type="ECO:0000313" key="2">
    <source>
        <dbReference type="Proteomes" id="UP001234989"/>
    </source>
</evidence>
<dbReference type="Proteomes" id="UP001234989">
    <property type="component" value="Chromosome 8"/>
</dbReference>
<accession>A0AAF0UCV0</accession>
<reference evidence="1" key="1">
    <citation type="submission" date="2023-08" db="EMBL/GenBank/DDBJ databases">
        <title>A de novo genome assembly of Solanum verrucosum Schlechtendal, a Mexican diploid species geographically isolated from the other diploid A-genome species in potato relatives.</title>
        <authorList>
            <person name="Hosaka K."/>
        </authorList>
    </citation>
    <scope>NUCLEOTIDE SEQUENCE</scope>
    <source>
        <tissue evidence="1">Young leaves</tissue>
    </source>
</reference>
<keyword evidence="2" id="KW-1185">Reference proteome</keyword>
<dbReference type="AlphaFoldDB" id="A0AAF0UCV0"/>
<dbReference type="EMBL" id="CP133619">
    <property type="protein sequence ID" value="WMV43720.1"/>
    <property type="molecule type" value="Genomic_DNA"/>
</dbReference>
<evidence type="ECO:0008006" key="3">
    <source>
        <dbReference type="Google" id="ProtNLM"/>
    </source>
</evidence>
<gene>
    <name evidence="1" type="ORF">MTR67_037105</name>
</gene>
<organism evidence="1 2">
    <name type="scientific">Solanum verrucosum</name>
    <dbReference type="NCBI Taxonomy" id="315347"/>
    <lineage>
        <taxon>Eukaryota</taxon>
        <taxon>Viridiplantae</taxon>
        <taxon>Streptophyta</taxon>
        <taxon>Embryophyta</taxon>
        <taxon>Tracheophyta</taxon>
        <taxon>Spermatophyta</taxon>
        <taxon>Magnoliopsida</taxon>
        <taxon>eudicotyledons</taxon>
        <taxon>Gunneridae</taxon>
        <taxon>Pentapetalae</taxon>
        <taxon>asterids</taxon>
        <taxon>lamiids</taxon>
        <taxon>Solanales</taxon>
        <taxon>Solanaceae</taxon>
        <taxon>Solanoideae</taxon>
        <taxon>Solaneae</taxon>
        <taxon>Solanum</taxon>
    </lineage>
</organism>
<proteinExistence type="predicted"/>
<protein>
    <recommendedName>
        <fullName evidence="3">RNase H type-1 domain-containing protein</fullName>
    </recommendedName>
</protein>
<sequence>MIIQCIWNIKAVILNAFPVIDTEDNWINLCNKVENLRLVHSINVRWNKPSVGMIKINTDGSYFSNNNTSSEIL</sequence>